<protein>
    <recommendedName>
        <fullName evidence="3">NAD(P)-binding domain-containing protein</fullName>
    </recommendedName>
</protein>
<organism evidence="4 5">
    <name type="scientific">Colocasia esculenta</name>
    <name type="common">Wild taro</name>
    <name type="synonym">Arum esculentum</name>
    <dbReference type="NCBI Taxonomy" id="4460"/>
    <lineage>
        <taxon>Eukaryota</taxon>
        <taxon>Viridiplantae</taxon>
        <taxon>Streptophyta</taxon>
        <taxon>Embryophyta</taxon>
        <taxon>Tracheophyta</taxon>
        <taxon>Spermatophyta</taxon>
        <taxon>Magnoliopsida</taxon>
        <taxon>Liliopsida</taxon>
        <taxon>Araceae</taxon>
        <taxon>Aroideae</taxon>
        <taxon>Colocasieae</taxon>
        <taxon>Colocasia</taxon>
    </lineage>
</organism>
<keyword evidence="1" id="KW-0175">Coiled coil</keyword>
<evidence type="ECO:0000313" key="4">
    <source>
        <dbReference type="EMBL" id="MQL73687.1"/>
    </source>
</evidence>
<reference evidence="4" key="1">
    <citation type="submission" date="2017-07" db="EMBL/GenBank/DDBJ databases">
        <title>Taro Niue Genome Assembly and Annotation.</title>
        <authorList>
            <person name="Atibalentja N."/>
            <person name="Keating K."/>
            <person name="Fields C.J."/>
        </authorList>
    </citation>
    <scope>NUCLEOTIDE SEQUENCE</scope>
    <source>
        <strain evidence="4">Niue_2</strain>
        <tissue evidence="4">Leaf</tissue>
    </source>
</reference>
<proteinExistence type="predicted"/>
<evidence type="ECO:0000256" key="1">
    <source>
        <dbReference type="SAM" id="Coils"/>
    </source>
</evidence>
<evidence type="ECO:0000259" key="3">
    <source>
        <dbReference type="Pfam" id="PF13460"/>
    </source>
</evidence>
<dbReference type="EMBL" id="NMUH01000177">
    <property type="protein sequence ID" value="MQL73687.1"/>
    <property type="molecule type" value="Genomic_DNA"/>
</dbReference>
<sequence>MAPALSSSSLRLAVAHPQYSSKLHHHHPFPRSNTTVVFAKQGGANGGTNNGAAFPSFRFVGRKGSEAQDEGSENKAQKKKPFFMDIDFGKLPDTKLLVPAVASPGAAGASPSTALVFGSRRRKDPRAVFVAGAMGQAGVCISRTLLRRGFSVRAGVPELAAAQELARIAVRYKIISPEESKRLNAVESAFGDAESIAKAIGNANKVVVTIGRSEDGPSGEVTTDDALQVVRAAQLAGVSHVTVVYDRSSGLPGAASTYNVLDGITSFFNNLFARSLTVEEFLNKVAEETEVRYTLIKVSMGDDDAAAEGGAGGLVVAAEGSAPAAAAAGTSESTKTKVSKWQIASLVAEVFSNTSVAENKVVQVFTNPLAPSKSIEELFSAIPEDGRRKAYQEAKAEEEAQIASEKARQAAETAKKLEEEEVKKLSEQEARAASLAEEARRKAEEAGSTLENILTRAKGLSTDFSWGKLSTQFATAVAQTSEEDDPKTQIATVRGQAKARSLPPQKAVVKQPPAPKPKPKKPEPRTNPAPAPEKKTEVRKVFGGLFQQETVYIDDD</sequence>
<feature type="coiled-coil region" evidence="1">
    <location>
        <begin position="388"/>
        <end position="456"/>
    </location>
</feature>
<dbReference type="OrthoDB" id="514963at2759"/>
<comment type="caution">
    <text evidence="4">The sequence shown here is derived from an EMBL/GenBank/DDBJ whole genome shotgun (WGS) entry which is preliminary data.</text>
</comment>
<dbReference type="PANTHER" id="PTHR47711">
    <property type="entry name" value="PROTEIN PLASTID TRANSCRIPTIONALLY ACTIVE 16, CHLOROPLASTIC"/>
    <property type="match status" value="1"/>
</dbReference>
<dbReference type="InterPro" id="IPR036291">
    <property type="entry name" value="NAD(P)-bd_dom_sf"/>
</dbReference>
<dbReference type="Gene3D" id="3.40.50.720">
    <property type="entry name" value="NAD(P)-binding Rossmann-like Domain"/>
    <property type="match status" value="1"/>
</dbReference>
<dbReference type="Proteomes" id="UP000652761">
    <property type="component" value="Unassembled WGS sequence"/>
</dbReference>
<feature type="domain" description="NAD(P)-binding" evidence="3">
    <location>
        <begin position="132"/>
        <end position="353"/>
    </location>
</feature>
<dbReference type="AlphaFoldDB" id="A0A843TUU5"/>
<keyword evidence="5" id="KW-1185">Reference proteome</keyword>
<dbReference type="SUPFAM" id="SSF51735">
    <property type="entry name" value="NAD(P)-binding Rossmann-fold domains"/>
    <property type="match status" value="1"/>
</dbReference>
<feature type="region of interest" description="Disordered" evidence="2">
    <location>
        <begin position="479"/>
        <end position="537"/>
    </location>
</feature>
<dbReference type="Pfam" id="PF13460">
    <property type="entry name" value="NAD_binding_10"/>
    <property type="match status" value="1"/>
</dbReference>
<evidence type="ECO:0000313" key="5">
    <source>
        <dbReference type="Proteomes" id="UP000652761"/>
    </source>
</evidence>
<accession>A0A843TUU5</accession>
<name>A0A843TUU5_COLES</name>
<evidence type="ECO:0000256" key="2">
    <source>
        <dbReference type="SAM" id="MobiDB-lite"/>
    </source>
</evidence>
<dbReference type="InterPro" id="IPR016040">
    <property type="entry name" value="NAD(P)-bd_dom"/>
</dbReference>
<dbReference type="PANTHER" id="PTHR47711:SF2">
    <property type="entry name" value="PROTEIN PLASTID TRANSCRIPTIONALLY ACTIVE 16, CHLOROPLASTIC"/>
    <property type="match status" value="1"/>
</dbReference>
<gene>
    <name evidence="4" type="ORF">Taro_006055</name>
</gene>